<keyword evidence="9" id="KW-0472">Membrane</keyword>
<keyword evidence="9" id="KW-1133">Transmembrane helix</keyword>
<evidence type="ECO:0000256" key="2">
    <source>
        <dbReference type="ARBA" id="ARBA00012438"/>
    </source>
</evidence>
<keyword evidence="9" id="KW-0812">Transmembrane</keyword>
<dbReference type="PANTHER" id="PTHR24421">
    <property type="entry name" value="NITRATE/NITRITE SENSOR PROTEIN NARX-RELATED"/>
    <property type="match status" value="1"/>
</dbReference>
<dbReference type="AlphaFoldDB" id="A0A6B2M2Y4"/>
<dbReference type="EMBL" id="JAAGNX010000002">
    <property type="protein sequence ID" value="NDV62060.1"/>
    <property type="molecule type" value="Genomic_DNA"/>
</dbReference>
<evidence type="ECO:0000313" key="12">
    <source>
        <dbReference type="Proteomes" id="UP000478417"/>
    </source>
</evidence>
<comment type="catalytic activity">
    <reaction evidence="1">
        <text>ATP + protein L-histidine = ADP + protein N-phospho-L-histidine.</text>
        <dbReference type="EC" id="2.7.13.3"/>
    </reaction>
</comment>
<dbReference type="GO" id="GO:0046983">
    <property type="term" value="F:protein dimerization activity"/>
    <property type="evidence" value="ECO:0007669"/>
    <property type="project" value="InterPro"/>
</dbReference>
<gene>
    <name evidence="11" type="ORF">G0Q06_06345</name>
</gene>
<evidence type="ECO:0000256" key="1">
    <source>
        <dbReference type="ARBA" id="ARBA00000085"/>
    </source>
</evidence>
<dbReference type="Proteomes" id="UP000478417">
    <property type="component" value="Unassembled WGS sequence"/>
</dbReference>
<dbReference type="EC" id="2.7.13.3" evidence="2"/>
<evidence type="ECO:0000256" key="8">
    <source>
        <dbReference type="ARBA" id="ARBA00023012"/>
    </source>
</evidence>
<organism evidence="11 12">
    <name type="scientific">Oceanipulchritudo coccoides</name>
    <dbReference type="NCBI Taxonomy" id="2706888"/>
    <lineage>
        <taxon>Bacteria</taxon>
        <taxon>Pseudomonadati</taxon>
        <taxon>Verrucomicrobiota</taxon>
        <taxon>Opitutia</taxon>
        <taxon>Puniceicoccales</taxon>
        <taxon>Oceanipulchritudinaceae</taxon>
        <taxon>Oceanipulchritudo</taxon>
    </lineage>
</organism>
<dbReference type="Gene3D" id="1.20.5.1930">
    <property type="match status" value="1"/>
</dbReference>
<feature type="transmembrane region" description="Helical" evidence="9">
    <location>
        <begin position="427"/>
        <end position="448"/>
    </location>
</feature>
<evidence type="ECO:0000313" key="11">
    <source>
        <dbReference type="EMBL" id="NDV62060.1"/>
    </source>
</evidence>
<accession>A0A6B2M2Y4</accession>
<evidence type="ECO:0000256" key="6">
    <source>
        <dbReference type="ARBA" id="ARBA00022777"/>
    </source>
</evidence>
<dbReference type="SUPFAM" id="SSF55874">
    <property type="entry name" value="ATPase domain of HSP90 chaperone/DNA topoisomerase II/histidine kinase"/>
    <property type="match status" value="1"/>
</dbReference>
<dbReference type="GO" id="GO:0000155">
    <property type="term" value="F:phosphorelay sensor kinase activity"/>
    <property type="evidence" value="ECO:0007669"/>
    <property type="project" value="InterPro"/>
</dbReference>
<dbReference type="PANTHER" id="PTHR24421:SF10">
    <property type="entry name" value="NITRATE_NITRITE SENSOR PROTEIN NARQ"/>
    <property type="match status" value="1"/>
</dbReference>
<keyword evidence="6" id="KW-0418">Kinase</keyword>
<sequence>MITLSALLHLRADADFTSALSTSELENHIREIDERLGTLAQIRMRSDIGAVGYRSETDHFDVIELTFDQEAVVDQIVVVPVIHSNPSDGFMPFCFPVKFDLELFDRNGIPIKTVARYQRAENELAGIAPLIFPFPPTKAAGIRINITQFSIRELDKIPALELSEVMVFEGNVNVALGCQVKTTSNPARWSRHRRPEFLVDGAVPYMMDCPGDKSSAGTISNSAVDFQQSYTVDLGAIYPIDRIQLHALEQSTSVPSPFAGDMGIPRLIRIEASLLPDFSDSIMIAEKEHRSHYQTNPILFYQFEETKARYIKLIAVEPYIHDTGKLRRVGGERLSRARTGFAEAQVFSGSENVAFGKKVSANFIHSPTNWRRSLSALTDGLNYYGRIIPIREWMSQLAERHQLETNRPHLLAELNNRYAQQKAHLKLLGWLLLLCILLVFFAILIGHITRLREIAKLKESFAADMHDELGANIHVIGLLADMAKDAIDSPDELVDAVDEIRAATERTSSSIRNYTKKQFGISEGMLLQEIERNASRILAGVDYTVHVDGERYVESIDTHRQMNLLLFLKECMVNVSRHSSATKCDIRLRCDDKRTDLSVTDNGKGMEGTPTRDLPPSLKRRAKILRGAAKVTSSESTGTCVTLSMKTHRWSIFN</sequence>
<proteinExistence type="predicted"/>
<dbReference type="InterPro" id="IPR011712">
    <property type="entry name" value="Sig_transdc_His_kin_sub3_dim/P"/>
</dbReference>
<evidence type="ECO:0000256" key="9">
    <source>
        <dbReference type="SAM" id="Phobius"/>
    </source>
</evidence>
<comment type="caution">
    <text evidence="11">The sequence shown here is derived from an EMBL/GenBank/DDBJ whole genome shotgun (WGS) entry which is preliminary data.</text>
</comment>
<keyword evidence="8" id="KW-0902">Two-component regulatory system</keyword>
<feature type="domain" description="Signal transduction histidine kinase subgroup 3 dimerisation and phosphoacceptor" evidence="10">
    <location>
        <begin position="461"/>
        <end position="513"/>
    </location>
</feature>
<dbReference type="RefSeq" id="WP_163963627.1">
    <property type="nucleotide sequence ID" value="NZ_JAAGNX010000002.1"/>
</dbReference>
<evidence type="ECO:0000256" key="5">
    <source>
        <dbReference type="ARBA" id="ARBA00022741"/>
    </source>
</evidence>
<keyword evidence="12" id="KW-1185">Reference proteome</keyword>
<dbReference type="InterPro" id="IPR050482">
    <property type="entry name" value="Sensor_HK_TwoCompSys"/>
</dbReference>
<name>A0A6B2M2Y4_9BACT</name>
<protein>
    <recommendedName>
        <fullName evidence="2">histidine kinase</fullName>
        <ecNumber evidence="2">2.7.13.3</ecNumber>
    </recommendedName>
</protein>
<evidence type="ECO:0000259" key="10">
    <source>
        <dbReference type="Pfam" id="PF07730"/>
    </source>
</evidence>
<evidence type="ECO:0000256" key="7">
    <source>
        <dbReference type="ARBA" id="ARBA00022840"/>
    </source>
</evidence>
<dbReference type="Gene3D" id="3.30.565.10">
    <property type="entry name" value="Histidine kinase-like ATPase, C-terminal domain"/>
    <property type="match status" value="1"/>
</dbReference>
<dbReference type="GO" id="GO:0016020">
    <property type="term" value="C:membrane"/>
    <property type="evidence" value="ECO:0007669"/>
    <property type="project" value="InterPro"/>
</dbReference>
<dbReference type="InterPro" id="IPR036890">
    <property type="entry name" value="HATPase_C_sf"/>
</dbReference>
<reference evidence="11 12" key="1">
    <citation type="submission" date="2020-02" db="EMBL/GenBank/DDBJ databases">
        <title>Albibacoteraceae fam. nov., the first described family within the subdivision 4 Verrucomicrobia.</title>
        <authorList>
            <person name="Xi F."/>
        </authorList>
    </citation>
    <scope>NUCLEOTIDE SEQUENCE [LARGE SCALE GENOMIC DNA]</scope>
    <source>
        <strain evidence="11 12">CK1056</strain>
    </source>
</reference>
<evidence type="ECO:0000256" key="4">
    <source>
        <dbReference type="ARBA" id="ARBA00022679"/>
    </source>
</evidence>
<dbReference type="GO" id="GO:0005524">
    <property type="term" value="F:ATP binding"/>
    <property type="evidence" value="ECO:0007669"/>
    <property type="project" value="UniProtKB-KW"/>
</dbReference>
<evidence type="ECO:0000256" key="3">
    <source>
        <dbReference type="ARBA" id="ARBA00022553"/>
    </source>
</evidence>
<dbReference type="Gene3D" id="2.60.120.260">
    <property type="entry name" value="Galactose-binding domain-like"/>
    <property type="match status" value="1"/>
</dbReference>
<keyword evidence="5" id="KW-0547">Nucleotide-binding</keyword>
<keyword evidence="4" id="KW-0808">Transferase</keyword>
<keyword evidence="3" id="KW-0597">Phosphoprotein</keyword>
<keyword evidence="7" id="KW-0067">ATP-binding</keyword>
<dbReference type="Pfam" id="PF07730">
    <property type="entry name" value="HisKA_3"/>
    <property type="match status" value="1"/>
</dbReference>